<sequence length="32" mass="3754">MADFSVDRETLVRKMGADLEFLRSTVEWLLQP</sequence>
<evidence type="ECO:0000313" key="1">
    <source>
        <dbReference type="EMBL" id="CAB1128561.1"/>
    </source>
</evidence>
<dbReference type="Proteomes" id="UP000503399">
    <property type="component" value="Chromosome"/>
</dbReference>
<reference evidence="1 2" key="1">
    <citation type="submission" date="2020-02" db="EMBL/GenBank/DDBJ databases">
        <authorList>
            <person name="Hogendoorn C."/>
        </authorList>
    </citation>
    <scope>NUCLEOTIDE SEQUENCE [LARGE SCALE GENOMIC DNA]</scope>
    <source>
        <strain evidence="1">R501</strain>
    </source>
</reference>
<dbReference type="AlphaFoldDB" id="A0A6F8ZFA9"/>
<dbReference type="EMBL" id="LR778114">
    <property type="protein sequence ID" value="CAB1128561.1"/>
    <property type="molecule type" value="Genomic_DNA"/>
</dbReference>
<name>A0A6F8ZFA9_9FIRM</name>
<gene>
    <name evidence="1" type="ORF">R50_1055</name>
</gene>
<organism evidence="1 2">
    <name type="scientific">Candidatus Hydrogenisulfobacillus filiaventi</name>
    <dbReference type="NCBI Taxonomy" id="2707344"/>
    <lineage>
        <taxon>Bacteria</taxon>
        <taxon>Bacillati</taxon>
        <taxon>Bacillota</taxon>
        <taxon>Clostridia</taxon>
        <taxon>Eubacteriales</taxon>
        <taxon>Clostridiales Family XVII. Incertae Sedis</taxon>
        <taxon>Candidatus Hydrogenisulfobacillus</taxon>
    </lineage>
</organism>
<evidence type="ECO:0000313" key="2">
    <source>
        <dbReference type="Proteomes" id="UP000503399"/>
    </source>
</evidence>
<accession>A0A6F8ZFA9</accession>
<keyword evidence="2" id="KW-1185">Reference proteome</keyword>
<dbReference type="KEGG" id="hfv:R50_1055"/>
<protein>
    <submittedName>
        <fullName evidence="1">Uncharacterized protein</fullName>
    </submittedName>
</protein>
<proteinExistence type="predicted"/>